<evidence type="ECO:0000313" key="1">
    <source>
        <dbReference type="EMBL" id="RLL97659.1"/>
    </source>
</evidence>
<comment type="caution">
    <text evidence="1">The sequence shown here is derived from an EMBL/GenBank/DDBJ whole genome shotgun (WGS) entry which is preliminary data.</text>
</comment>
<organism evidence="1 2">
    <name type="scientific">Aspergillus turcosus</name>
    <dbReference type="NCBI Taxonomy" id="1245748"/>
    <lineage>
        <taxon>Eukaryota</taxon>
        <taxon>Fungi</taxon>
        <taxon>Dikarya</taxon>
        <taxon>Ascomycota</taxon>
        <taxon>Pezizomycotina</taxon>
        <taxon>Eurotiomycetes</taxon>
        <taxon>Eurotiomycetidae</taxon>
        <taxon>Eurotiales</taxon>
        <taxon>Aspergillaceae</taxon>
        <taxon>Aspergillus</taxon>
        <taxon>Aspergillus subgen. Fumigati</taxon>
    </lineage>
</organism>
<dbReference type="AlphaFoldDB" id="A0A3R7F7P5"/>
<dbReference type="OrthoDB" id="5300068at2759"/>
<accession>A0A3R7F7P5</accession>
<name>A0A3R7F7P5_9EURO</name>
<dbReference type="EMBL" id="NIDN02000071">
    <property type="protein sequence ID" value="RLL97659.1"/>
    <property type="molecule type" value="Genomic_DNA"/>
</dbReference>
<dbReference type="Proteomes" id="UP000215289">
    <property type="component" value="Unassembled WGS sequence"/>
</dbReference>
<reference evidence="1 2" key="1">
    <citation type="submission" date="2018-08" db="EMBL/GenBank/DDBJ databases">
        <title>Draft genome sequences of two Aspergillus turcosus clinical strains isolated from bronchoalveolar lavage fluid: one azole-susceptible and the other azole-resistant.</title>
        <authorList>
            <person name="Parent-Michaud M."/>
            <person name="Dufresne P.J."/>
            <person name="Fournier E."/>
            <person name="Martineau C."/>
            <person name="Moreira S."/>
            <person name="Perkins V."/>
            <person name="De Repentigny L."/>
            <person name="Dufresne S.F."/>
        </authorList>
    </citation>
    <scope>NUCLEOTIDE SEQUENCE [LARGE SCALE GENOMIC DNA]</scope>
    <source>
        <strain evidence="1">HMR AF 1038</strain>
    </source>
</reference>
<keyword evidence="2" id="KW-1185">Reference proteome</keyword>
<evidence type="ECO:0000313" key="2">
    <source>
        <dbReference type="Proteomes" id="UP000215289"/>
    </source>
</evidence>
<sequence>MARVTPRRFKQEYAFVGVTKAPEMYADEIMAGLRRSYVSAAISAPWVRIAQFGNIIERGKGTEWRIDYTQRDYTLTVLKDVSTGGGIKMVKTTFGKVPDGVEPRRREVRFQIDVVVVETLSKDTTSLVSMEQADESIDTEKIVPVFNELVKHIPVTTEATLTANERTVT</sequence>
<gene>
    <name evidence="1" type="ORF">CFD26_104478</name>
</gene>
<protein>
    <submittedName>
        <fullName evidence="1">Uncharacterized protein</fullName>
    </submittedName>
</protein>
<proteinExistence type="predicted"/>